<protein>
    <submittedName>
        <fullName evidence="1">Uncharacterized protein</fullName>
    </submittedName>
</protein>
<reference evidence="1 2" key="2">
    <citation type="journal article" date="2016" name="Environ. Microbiol. Rep.">
        <title>Metagenomic evidence for the presence of phototrophic Gemmatimonadetes bacteria in diverse environments.</title>
        <authorList>
            <person name="Zeng Y."/>
            <person name="Baumbach J."/>
            <person name="Barbosa E.G."/>
            <person name="Azevedo V."/>
            <person name="Zhang C."/>
            <person name="Koblizek M."/>
        </authorList>
    </citation>
    <scope>NUCLEOTIDE SEQUENCE [LARGE SCALE GENOMIC DNA]</scope>
    <source>
        <strain evidence="1 2">AP64</strain>
    </source>
</reference>
<dbReference type="RefSeq" id="WP_026849596.1">
    <property type="nucleotide sequence ID" value="NZ_CP011454.1"/>
</dbReference>
<dbReference type="OrthoDB" id="9794044at2"/>
<keyword evidence="2" id="KW-1185">Reference proteome</keyword>
<dbReference type="STRING" id="1379270.GEMMAAP_11810"/>
<gene>
    <name evidence="1" type="ORF">GEMMAAP_11810</name>
</gene>
<sequence>MAKILSPFKSLPLERRQWLVLEALAKHKGAKALYAQRIAAKGGGFRAATLVTWPADKVGKEALRLGALTPQDELELLQLLYVDLEPQYQITFLDAMGIGHENGVLPEDLEVPYASAEAVQQGAAAVLTSHGDQGRHYLRTLVVYNLPAWPGLDTIVPAEG</sequence>
<evidence type="ECO:0000313" key="1">
    <source>
        <dbReference type="EMBL" id="AMW05300.1"/>
    </source>
</evidence>
<reference evidence="1 2" key="1">
    <citation type="journal article" date="2014" name="Proc. Natl. Acad. Sci. U.S.A.">
        <title>Functional type 2 photosynthetic reaction centers found in the rare bacterial phylum Gemmatimonadetes.</title>
        <authorList>
            <person name="Zeng Y."/>
            <person name="Feng F."/>
            <person name="Medova H."/>
            <person name="Dean J."/>
            <person name="Koblizek M."/>
        </authorList>
    </citation>
    <scope>NUCLEOTIDE SEQUENCE [LARGE SCALE GENOMIC DNA]</scope>
    <source>
        <strain evidence="1 2">AP64</strain>
    </source>
</reference>
<organism evidence="1 2">
    <name type="scientific">Gemmatimonas phototrophica</name>
    <dbReference type="NCBI Taxonomy" id="1379270"/>
    <lineage>
        <taxon>Bacteria</taxon>
        <taxon>Pseudomonadati</taxon>
        <taxon>Gemmatimonadota</taxon>
        <taxon>Gemmatimonadia</taxon>
        <taxon>Gemmatimonadales</taxon>
        <taxon>Gemmatimonadaceae</taxon>
        <taxon>Gemmatimonas</taxon>
    </lineage>
</organism>
<dbReference type="AlphaFoldDB" id="A0A143BLA7"/>
<evidence type="ECO:0000313" key="2">
    <source>
        <dbReference type="Proteomes" id="UP000076404"/>
    </source>
</evidence>
<accession>A0A143BLA7</accession>
<dbReference type="KEGG" id="gph:GEMMAAP_11810"/>
<proteinExistence type="predicted"/>
<name>A0A143BLA7_9BACT</name>
<dbReference type="EMBL" id="CP011454">
    <property type="protein sequence ID" value="AMW05300.1"/>
    <property type="molecule type" value="Genomic_DNA"/>
</dbReference>
<dbReference type="eggNOG" id="ENOG50342TC">
    <property type="taxonomic scope" value="Bacteria"/>
</dbReference>
<dbReference type="Proteomes" id="UP000076404">
    <property type="component" value="Chromosome"/>
</dbReference>